<dbReference type="STRING" id="2880.D7FM60"/>
<reference evidence="6 7" key="1">
    <citation type="journal article" date="2010" name="Nature">
        <title>The Ectocarpus genome and the independent evolution of multicellularity in brown algae.</title>
        <authorList>
            <person name="Cock J.M."/>
            <person name="Sterck L."/>
            <person name="Rouze P."/>
            <person name="Scornet D."/>
            <person name="Allen A.E."/>
            <person name="Amoutzias G."/>
            <person name="Anthouard V."/>
            <person name="Artiguenave F."/>
            <person name="Aury J.M."/>
            <person name="Badger J.H."/>
            <person name="Beszteri B."/>
            <person name="Billiau K."/>
            <person name="Bonnet E."/>
            <person name="Bothwell J.H."/>
            <person name="Bowler C."/>
            <person name="Boyen C."/>
            <person name="Brownlee C."/>
            <person name="Carrano C.J."/>
            <person name="Charrier B."/>
            <person name="Cho G.Y."/>
            <person name="Coelho S.M."/>
            <person name="Collen J."/>
            <person name="Corre E."/>
            <person name="Da Silva C."/>
            <person name="Delage L."/>
            <person name="Delaroque N."/>
            <person name="Dittami S.M."/>
            <person name="Doulbeau S."/>
            <person name="Elias M."/>
            <person name="Farnham G."/>
            <person name="Gachon C.M."/>
            <person name="Gschloessl B."/>
            <person name="Heesch S."/>
            <person name="Jabbari K."/>
            <person name="Jubin C."/>
            <person name="Kawai H."/>
            <person name="Kimura K."/>
            <person name="Kloareg B."/>
            <person name="Kupper F.C."/>
            <person name="Lang D."/>
            <person name="Le Bail A."/>
            <person name="Leblanc C."/>
            <person name="Lerouge P."/>
            <person name="Lohr M."/>
            <person name="Lopez P.J."/>
            <person name="Martens C."/>
            <person name="Maumus F."/>
            <person name="Michel G."/>
            <person name="Miranda-Saavedra D."/>
            <person name="Morales J."/>
            <person name="Moreau H."/>
            <person name="Motomura T."/>
            <person name="Nagasato C."/>
            <person name="Napoli C.A."/>
            <person name="Nelson D.R."/>
            <person name="Nyvall-Collen P."/>
            <person name="Peters A.F."/>
            <person name="Pommier C."/>
            <person name="Potin P."/>
            <person name="Poulain J."/>
            <person name="Quesneville H."/>
            <person name="Read B."/>
            <person name="Rensing S.A."/>
            <person name="Ritter A."/>
            <person name="Rousvoal S."/>
            <person name="Samanta M."/>
            <person name="Samson G."/>
            <person name="Schroeder D.C."/>
            <person name="Segurens B."/>
            <person name="Strittmatter M."/>
            <person name="Tonon T."/>
            <person name="Tregear J.W."/>
            <person name="Valentin K."/>
            <person name="von Dassow P."/>
            <person name="Yamagishi T."/>
            <person name="Van de Peer Y."/>
            <person name="Wincker P."/>
        </authorList>
    </citation>
    <scope>NUCLEOTIDE SEQUENCE [LARGE SCALE GENOMIC DNA]</scope>
    <source>
        <strain evidence="7">Ec32 / CCAP1310/4</strain>
    </source>
</reference>
<evidence type="ECO:0000313" key="7">
    <source>
        <dbReference type="Proteomes" id="UP000002630"/>
    </source>
</evidence>
<feature type="transmembrane region" description="Helical" evidence="5">
    <location>
        <begin position="49"/>
        <end position="76"/>
    </location>
</feature>
<keyword evidence="7" id="KW-1185">Reference proteome</keyword>
<dbReference type="EMBL" id="FN648172">
    <property type="protein sequence ID" value="CBJ29883.1"/>
    <property type="molecule type" value="Genomic_DNA"/>
</dbReference>
<evidence type="ECO:0000256" key="1">
    <source>
        <dbReference type="ARBA" id="ARBA00004141"/>
    </source>
</evidence>
<dbReference type="EMBL" id="FN649756">
    <property type="protein sequence ID" value="CBJ29883.1"/>
    <property type="molecule type" value="Genomic_DNA"/>
</dbReference>
<dbReference type="PANTHER" id="PTHR13531">
    <property type="entry name" value="GEO07735P1-RELATED-RELATED"/>
    <property type="match status" value="1"/>
</dbReference>
<comment type="subcellular location">
    <subcellularLocation>
        <location evidence="1">Membrane</location>
        <topology evidence="1">Multi-pass membrane protein</topology>
    </subcellularLocation>
</comment>
<evidence type="ECO:0000256" key="5">
    <source>
        <dbReference type="SAM" id="Phobius"/>
    </source>
</evidence>
<sequence>MMRLFLASKGNKAEQINPLAMSLGLAVPVILLYAFSLALQTYVLRLDVIMAVIGLVFVGLEGLLSVGTAVSFYHAFRG</sequence>
<dbReference type="InParanoid" id="D7FM60"/>
<proteinExistence type="predicted"/>
<name>D7FM60_ECTSI</name>
<dbReference type="InterPro" id="IPR019184">
    <property type="entry name" value="Uncharacterised_TM-17"/>
</dbReference>
<keyword evidence="4 5" id="KW-0472">Membrane</keyword>
<feature type="transmembrane region" description="Helical" evidence="5">
    <location>
        <begin position="21"/>
        <end position="43"/>
    </location>
</feature>
<evidence type="ECO:0000313" key="6">
    <source>
        <dbReference type="EMBL" id="CBJ29883.1"/>
    </source>
</evidence>
<dbReference type="GO" id="GO:1905515">
    <property type="term" value="P:non-motile cilium assembly"/>
    <property type="evidence" value="ECO:0007669"/>
    <property type="project" value="TreeGrafter"/>
</dbReference>
<dbReference type="GO" id="GO:0016020">
    <property type="term" value="C:membrane"/>
    <property type="evidence" value="ECO:0007669"/>
    <property type="project" value="UniProtKB-SubCell"/>
</dbReference>
<evidence type="ECO:0000256" key="2">
    <source>
        <dbReference type="ARBA" id="ARBA00022692"/>
    </source>
</evidence>
<dbReference type="AlphaFoldDB" id="D7FM60"/>
<keyword evidence="3 5" id="KW-1133">Transmembrane helix</keyword>
<dbReference type="OrthoDB" id="262535at2759"/>
<evidence type="ECO:0000256" key="3">
    <source>
        <dbReference type="ARBA" id="ARBA00022989"/>
    </source>
</evidence>
<evidence type="ECO:0000256" key="4">
    <source>
        <dbReference type="ARBA" id="ARBA00023136"/>
    </source>
</evidence>
<dbReference type="Proteomes" id="UP000002630">
    <property type="component" value="Linkage Group LG31"/>
</dbReference>
<protein>
    <submittedName>
        <fullName evidence="6">Uncharacterized protein</fullName>
    </submittedName>
</protein>
<dbReference type="Pfam" id="PF09799">
    <property type="entry name" value="Transmemb_17"/>
    <property type="match status" value="1"/>
</dbReference>
<accession>D7FM60</accession>
<keyword evidence="2 5" id="KW-0812">Transmembrane</keyword>
<dbReference type="GO" id="GO:0035869">
    <property type="term" value="C:ciliary transition zone"/>
    <property type="evidence" value="ECO:0007669"/>
    <property type="project" value="TreeGrafter"/>
</dbReference>
<dbReference type="PANTHER" id="PTHR13531:SF0">
    <property type="entry name" value="GEO07735P1-RELATED"/>
    <property type="match status" value="1"/>
</dbReference>
<organism evidence="6 7">
    <name type="scientific">Ectocarpus siliculosus</name>
    <name type="common">Brown alga</name>
    <name type="synonym">Conferva siliculosa</name>
    <dbReference type="NCBI Taxonomy" id="2880"/>
    <lineage>
        <taxon>Eukaryota</taxon>
        <taxon>Sar</taxon>
        <taxon>Stramenopiles</taxon>
        <taxon>Ochrophyta</taxon>
        <taxon>PX clade</taxon>
        <taxon>Phaeophyceae</taxon>
        <taxon>Ectocarpales</taxon>
        <taxon>Ectocarpaceae</taxon>
        <taxon>Ectocarpus</taxon>
    </lineage>
</organism>
<gene>
    <name evidence="6" type="ORF">Esi_0164_0015</name>
</gene>